<protein>
    <submittedName>
        <fullName evidence="2">Uncharacterized protein</fullName>
    </submittedName>
</protein>
<reference evidence="2 3" key="1">
    <citation type="submission" date="2019-06" db="EMBL/GenBank/DDBJ databases">
        <title>Flavobacterium sp. MaA-Y11 from geoumgang.</title>
        <authorList>
            <person name="Jeong S."/>
        </authorList>
    </citation>
    <scope>NUCLEOTIDE SEQUENCE [LARGE SCALE GENOMIC DNA]</scope>
    <source>
        <strain evidence="2 3">MaA-Y11</strain>
    </source>
</reference>
<feature type="chain" id="PRO_5021273775" evidence="1">
    <location>
        <begin position="19"/>
        <end position="773"/>
    </location>
</feature>
<dbReference type="OrthoDB" id="639967at2"/>
<evidence type="ECO:0000313" key="3">
    <source>
        <dbReference type="Proteomes" id="UP000319175"/>
    </source>
</evidence>
<reference evidence="2 3" key="2">
    <citation type="submission" date="2019-06" db="EMBL/GenBank/DDBJ databases">
        <authorList>
            <person name="Seo Y."/>
        </authorList>
    </citation>
    <scope>NUCLEOTIDE SEQUENCE [LARGE SCALE GENOMIC DNA]</scope>
    <source>
        <strain evidence="2 3">MaA-Y11</strain>
    </source>
</reference>
<comment type="caution">
    <text evidence="2">The sequence shown here is derived from an EMBL/GenBank/DDBJ whole genome shotgun (WGS) entry which is preliminary data.</text>
</comment>
<gene>
    <name evidence="2" type="ORF">FJA49_02160</name>
</gene>
<evidence type="ECO:0000313" key="2">
    <source>
        <dbReference type="EMBL" id="TPD72292.1"/>
    </source>
</evidence>
<dbReference type="AlphaFoldDB" id="A0A501QIJ9"/>
<keyword evidence="3" id="KW-1185">Reference proteome</keyword>
<dbReference type="Proteomes" id="UP000319175">
    <property type="component" value="Unassembled WGS sequence"/>
</dbReference>
<dbReference type="EMBL" id="VFJE01000049">
    <property type="protein sequence ID" value="TPD72292.1"/>
    <property type="molecule type" value="Genomic_DNA"/>
</dbReference>
<keyword evidence="1" id="KW-0732">Signal</keyword>
<accession>A0A501QIJ9</accession>
<proteinExistence type="predicted"/>
<organism evidence="2 3">
    <name type="scientific">Flavobacterium microcysteis</name>
    <dbReference type="NCBI Taxonomy" id="2596891"/>
    <lineage>
        <taxon>Bacteria</taxon>
        <taxon>Pseudomonadati</taxon>
        <taxon>Bacteroidota</taxon>
        <taxon>Flavobacteriia</taxon>
        <taxon>Flavobacteriales</taxon>
        <taxon>Flavobacteriaceae</taxon>
        <taxon>Flavobacterium</taxon>
    </lineage>
</organism>
<feature type="signal peptide" evidence="1">
    <location>
        <begin position="1"/>
        <end position="18"/>
    </location>
</feature>
<evidence type="ECO:0000256" key="1">
    <source>
        <dbReference type="SAM" id="SignalP"/>
    </source>
</evidence>
<dbReference type="PROSITE" id="PS51257">
    <property type="entry name" value="PROKAR_LIPOPROTEIN"/>
    <property type="match status" value="1"/>
</dbReference>
<sequence length="773" mass="90902">MRNLSVSLFLLFTVSSLACGWYETAETIRLALFRSERAGSERLRSFYYSSDNYFQTYVSSKRDQIENCKEWQKELGGNVKWEDVYKLQYETDSEKFQTAYKSNTLKETFKGNTFIENLTLPKNKELLDYFSDAKHTEYYYSGVGKWESWGNLDRNYDTEEKGFPEFQKKLESAKTEFLKQRYAYLLMRSYTVSPKEMVRLYDTYFANSTNKTILQPWALFFKAISTENTAEANYYLSQVLASCDDKSFVTMQRFSREQTDQALSLAKNDTEKGNIIAMRALRNPAPAFEDIKKVYGYIPQSEYFSFLVGREINKLEDWIFTPKFTRNGPSVKLSEEQWYKDYEVARQQNYEKDIKYLREFRDYLISVFPNLSGEQRDYMSSAIAQLCFMDDEIQLGKQYASLISPNANPSIVAQKNIQLALVEVKLGDINSEKTKTIILNSINGLSDLAEKDHSLFKGLYSLTRLIGYEYEKKKDIATAGFLFAKSQRYKTFTYGYDESDYFSNYPELNYDPIGYFDRYASEKDMEEVIVLLGKKNKTVFETYLCSGTAPIDFYRDVKGTIAFRNNNLELAEKTFESMDQNFWKNAYQYANYLNENPFVPKALAYKDKKNFNYEFNKTKFIQELIRLKQSNTPESLLKLGHAYYNVSYFGNSWMMSSYANNNYHDTDANSDYYFMTDTTERRKLFQNGNYYSCTMAKDFYKKVLENAKSNKEQKAMALLMIHICNENAFSFNQDYDSKETYKAGKELYDFYSEYSDTKIFKRYSCPLMESYIK</sequence>
<name>A0A501QIJ9_9FLAO</name>